<feature type="non-terminal residue" evidence="3">
    <location>
        <position position="1"/>
    </location>
</feature>
<dbReference type="InterPro" id="IPR056594">
    <property type="entry name" value="AT5G49610-like_b-prop"/>
</dbReference>
<feature type="domain" description="F-box protein AT5G49610-like beta-propeller" evidence="2">
    <location>
        <begin position="118"/>
        <end position="311"/>
    </location>
</feature>
<sequence>MNAERLWPCPSSPAAAVISKVLENDDLLGEVLIRLVFPTSLVRAAAVCRRWLRVASDPAFLRRFHNLHPPRLLGLYVQTDRLGPPRFVPTPHPPAELAAAIRRAGSILDDVSLGVTAVSDCQNGRLLVKLNNPKPGRGVLSPLHAAGDVVAVLPPLPFATRSGIGSWHMRGMTADGVVYAAVRRCDLLFQRVTRSFHELRDGTWHNLTSLNFPSRLVPAILISRPFNGKIYLMVAASAIATLPLTLSIIPNLSIISLPDGVECMPIENVKAWVDDSGLYLIRIKELQLNVHIHDMDSGQWLLQNTVCLREVGADVLHIHIKSRNVEKVYKKEDENKMVIRKR</sequence>
<organism evidence="3 4">
    <name type="scientific">Eragrostis curvula</name>
    <name type="common">weeping love grass</name>
    <dbReference type="NCBI Taxonomy" id="38414"/>
    <lineage>
        <taxon>Eukaryota</taxon>
        <taxon>Viridiplantae</taxon>
        <taxon>Streptophyta</taxon>
        <taxon>Embryophyta</taxon>
        <taxon>Tracheophyta</taxon>
        <taxon>Spermatophyta</taxon>
        <taxon>Magnoliopsida</taxon>
        <taxon>Liliopsida</taxon>
        <taxon>Poales</taxon>
        <taxon>Poaceae</taxon>
        <taxon>PACMAD clade</taxon>
        <taxon>Chloridoideae</taxon>
        <taxon>Eragrostideae</taxon>
        <taxon>Eragrostidinae</taxon>
        <taxon>Eragrostis</taxon>
    </lineage>
</organism>
<protein>
    <submittedName>
        <fullName evidence="3">Uncharacterized protein</fullName>
    </submittedName>
</protein>
<dbReference type="EMBL" id="RWGY01000633">
    <property type="protein sequence ID" value="TVU00146.1"/>
    <property type="molecule type" value="Genomic_DNA"/>
</dbReference>
<dbReference type="Proteomes" id="UP000324897">
    <property type="component" value="Unassembled WGS sequence"/>
</dbReference>
<name>A0A5J9SMC5_9POAL</name>
<accession>A0A5J9SMC5</accession>
<dbReference type="InterPro" id="IPR001810">
    <property type="entry name" value="F-box_dom"/>
</dbReference>
<evidence type="ECO:0000259" key="2">
    <source>
        <dbReference type="Pfam" id="PF23635"/>
    </source>
</evidence>
<dbReference type="Gramene" id="TVU00146">
    <property type="protein sequence ID" value="TVU00146"/>
    <property type="gene ID" value="EJB05_54456"/>
</dbReference>
<dbReference type="PANTHER" id="PTHR33207">
    <property type="entry name" value="F-BOX DOMAIN CONTAINING PROTEIN-RELATED"/>
    <property type="match status" value="1"/>
</dbReference>
<dbReference type="OrthoDB" id="695426at2759"/>
<dbReference type="Pfam" id="PF23635">
    <property type="entry name" value="Beta-prop_AT5G49610-like"/>
    <property type="match status" value="1"/>
</dbReference>
<dbReference type="SUPFAM" id="SSF81383">
    <property type="entry name" value="F-box domain"/>
    <property type="match status" value="1"/>
</dbReference>
<reference evidence="3 4" key="1">
    <citation type="journal article" date="2019" name="Sci. Rep.">
        <title>A high-quality genome of Eragrostis curvula grass provides insights into Poaceae evolution and supports new strategies to enhance forage quality.</title>
        <authorList>
            <person name="Carballo J."/>
            <person name="Santos B.A.C.M."/>
            <person name="Zappacosta D."/>
            <person name="Garbus I."/>
            <person name="Selva J.P."/>
            <person name="Gallo C.A."/>
            <person name="Diaz A."/>
            <person name="Albertini E."/>
            <person name="Caccamo M."/>
            <person name="Echenique V."/>
        </authorList>
    </citation>
    <scope>NUCLEOTIDE SEQUENCE [LARGE SCALE GENOMIC DNA]</scope>
    <source>
        <strain evidence="4">cv. Victoria</strain>
        <tissue evidence="3">Leaf</tissue>
    </source>
</reference>
<comment type="caution">
    <text evidence="3">The sequence shown here is derived from an EMBL/GenBank/DDBJ whole genome shotgun (WGS) entry which is preliminary data.</text>
</comment>
<evidence type="ECO:0000313" key="4">
    <source>
        <dbReference type="Proteomes" id="UP000324897"/>
    </source>
</evidence>
<proteinExistence type="predicted"/>
<evidence type="ECO:0000259" key="1">
    <source>
        <dbReference type="Pfam" id="PF12937"/>
    </source>
</evidence>
<gene>
    <name evidence="3" type="ORF">EJB05_54456</name>
</gene>
<dbReference type="AlphaFoldDB" id="A0A5J9SMC5"/>
<dbReference type="InterPro" id="IPR036047">
    <property type="entry name" value="F-box-like_dom_sf"/>
</dbReference>
<evidence type="ECO:0000313" key="3">
    <source>
        <dbReference type="EMBL" id="TVU00146.1"/>
    </source>
</evidence>
<keyword evidence="4" id="KW-1185">Reference proteome</keyword>
<dbReference type="Pfam" id="PF12937">
    <property type="entry name" value="F-box-like"/>
    <property type="match status" value="1"/>
</dbReference>
<feature type="domain" description="F-box" evidence="1">
    <location>
        <begin position="26"/>
        <end position="64"/>
    </location>
</feature>
<dbReference type="Gene3D" id="1.20.1280.50">
    <property type="match status" value="1"/>
</dbReference>